<evidence type="ECO:0000313" key="1">
    <source>
        <dbReference type="EMBL" id="GGK17162.1"/>
    </source>
</evidence>
<dbReference type="AlphaFoldDB" id="A0A8J3FI39"/>
<evidence type="ECO:0008006" key="3">
    <source>
        <dbReference type="Google" id="ProtNLM"/>
    </source>
</evidence>
<comment type="caution">
    <text evidence="1">The sequence shown here is derived from an EMBL/GenBank/DDBJ whole genome shotgun (WGS) entry which is preliminary data.</text>
</comment>
<proteinExistence type="predicted"/>
<dbReference type="RefSeq" id="WP_188650523.1">
    <property type="nucleotide sequence ID" value="NZ_BMNR01000002.1"/>
</dbReference>
<gene>
    <name evidence="1" type="ORF">GCM10007962_09250</name>
</gene>
<evidence type="ECO:0000313" key="2">
    <source>
        <dbReference type="Proteomes" id="UP000612329"/>
    </source>
</evidence>
<keyword evidence="2" id="KW-1185">Reference proteome</keyword>
<sequence>MKNTFLIIFIFGFLCCYAQKKSELIIGTWKYEKGIDLRTLEEKMSDENKEPLIIESDEKSDTFLTFNKEYIYYNKKEFGQWKIIKDSLLVYRKISKDKEHLDKKIRDEYLKDEFLVLKKDGIYLSKPYYLKIKKLVKETLEFGNEKRYSIYKRFK</sequence>
<reference evidence="1" key="2">
    <citation type="submission" date="2020-09" db="EMBL/GenBank/DDBJ databases">
        <authorList>
            <person name="Sun Q."/>
            <person name="Ohkuma M."/>
        </authorList>
    </citation>
    <scope>NUCLEOTIDE SEQUENCE</scope>
    <source>
        <strain evidence="1">JCM 12862</strain>
    </source>
</reference>
<organism evidence="1 2">
    <name type="scientific">Yeosuana aromativorans</name>
    <dbReference type="NCBI Taxonomy" id="288019"/>
    <lineage>
        <taxon>Bacteria</taxon>
        <taxon>Pseudomonadati</taxon>
        <taxon>Bacteroidota</taxon>
        <taxon>Flavobacteriia</taxon>
        <taxon>Flavobacteriales</taxon>
        <taxon>Flavobacteriaceae</taxon>
        <taxon>Yeosuana</taxon>
    </lineage>
</organism>
<dbReference type="EMBL" id="BMNR01000002">
    <property type="protein sequence ID" value="GGK17162.1"/>
    <property type="molecule type" value="Genomic_DNA"/>
</dbReference>
<dbReference type="Proteomes" id="UP000612329">
    <property type="component" value="Unassembled WGS sequence"/>
</dbReference>
<name>A0A8J3FI39_9FLAO</name>
<reference evidence="1" key="1">
    <citation type="journal article" date="2014" name="Int. J. Syst. Evol. Microbiol.">
        <title>Complete genome sequence of Corynebacterium casei LMG S-19264T (=DSM 44701T), isolated from a smear-ripened cheese.</title>
        <authorList>
            <consortium name="US DOE Joint Genome Institute (JGI-PGF)"/>
            <person name="Walter F."/>
            <person name="Albersmeier A."/>
            <person name="Kalinowski J."/>
            <person name="Ruckert C."/>
        </authorList>
    </citation>
    <scope>NUCLEOTIDE SEQUENCE</scope>
    <source>
        <strain evidence="1">JCM 12862</strain>
    </source>
</reference>
<accession>A0A8J3FI39</accession>
<protein>
    <recommendedName>
        <fullName evidence="3">Lipocalin-like domain-containing protein</fullName>
    </recommendedName>
</protein>